<dbReference type="Proteomes" id="UP000470980">
    <property type="component" value="Unassembled WGS sequence"/>
</dbReference>
<protein>
    <submittedName>
        <fullName evidence="1">DNA-3-methyladenine glycosylase I</fullName>
    </submittedName>
</protein>
<evidence type="ECO:0000313" key="1">
    <source>
        <dbReference type="EMBL" id="MYY73903.1"/>
    </source>
</evidence>
<proteinExistence type="predicted"/>
<comment type="caution">
    <text evidence="1">The sequence shown here is derived from an EMBL/GenBank/DDBJ whole genome shotgun (WGS) entry which is preliminary data.</text>
</comment>
<dbReference type="EMBL" id="VSTR01000030">
    <property type="protein sequence ID" value="MYY73903.1"/>
    <property type="molecule type" value="Genomic_DNA"/>
</dbReference>
<evidence type="ECO:0000313" key="2">
    <source>
        <dbReference type="Proteomes" id="UP000470980"/>
    </source>
</evidence>
<reference evidence="1 2" key="1">
    <citation type="journal article" date="2020" name="Food Funct.">
        <title>Screening of Lactobacillus salivarius strains from the feces of Chinese populations and the evaluation of their effects against intestinal inflammation in mice.</title>
        <authorList>
            <person name="Zhai Q."/>
            <person name="Shen X."/>
            <person name="Cen S."/>
            <person name="Zhang C."/>
            <person name="Tian F."/>
            <person name="Zhao J."/>
            <person name="Zhang H."/>
            <person name="Xue Y."/>
            <person name="Chen W."/>
        </authorList>
    </citation>
    <scope>NUCLEOTIDE SEQUENCE [LARGE SCALE GENOMIC DNA]</scope>
    <source>
        <strain evidence="1 2">FZJTZ9M6.scaf</strain>
    </source>
</reference>
<gene>
    <name evidence="1" type="ORF">FYL10_09780</name>
</gene>
<feature type="non-terminal residue" evidence="1">
    <location>
        <position position="1"/>
    </location>
</feature>
<dbReference type="AlphaFoldDB" id="A0ABD6JA59"/>
<accession>A0ABD6JA59</accession>
<name>A0ABD6JA59_9LACO</name>
<sequence length="22" mass="2527">FLEAVGLINDHIEDCPFKYTTT</sequence>
<organism evidence="1 2">
    <name type="scientific">Ligilactobacillus salivarius</name>
    <dbReference type="NCBI Taxonomy" id="1624"/>
    <lineage>
        <taxon>Bacteria</taxon>
        <taxon>Bacillati</taxon>
        <taxon>Bacillota</taxon>
        <taxon>Bacilli</taxon>
        <taxon>Lactobacillales</taxon>
        <taxon>Lactobacillaceae</taxon>
        <taxon>Ligilactobacillus</taxon>
    </lineage>
</organism>